<dbReference type="Proteomes" id="UP000887565">
    <property type="component" value="Unplaced"/>
</dbReference>
<name>A0A915IRH1_ROMCU</name>
<organism evidence="1 2">
    <name type="scientific">Romanomermis culicivorax</name>
    <name type="common">Nematode worm</name>
    <dbReference type="NCBI Taxonomy" id="13658"/>
    <lineage>
        <taxon>Eukaryota</taxon>
        <taxon>Metazoa</taxon>
        <taxon>Ecdysozoa</taxon>
        <taxon>Nematoda</taxon>
        <taxon>Enoplea</taxon>
        <taxon>Dorylaimia</taxon>
        <taxon>Mermithida</taxon>
        <taxon>Mermithoidea</taxon>
        <taxon>Mermithidae</taxon>
        <taxon>Romanomermis</taxon>
    </lineage>
</organism>
<protein>
    <submittedName>
        <fullName evidence="2">Uncharacterized protein</fullName>
    </submittedName>
</protein>
<proteinExistence type="predicted"/>
<dbReference type="WBParaSite" id="nRc.2.0.1.t15994-RA">
    <property type="protein sequence ID" value="nRc.2.0.1.t15994-RA"/>
    <property type="gene ID" value="nRc.2.0.1.g15994"/>
</dbReference>
<evidence type="ECO:0000313" key="1">
    <source>
        <dbReference type="Proteomes" id="UP000887565"/>
    </source>
</evidence>
<accession>A0A915IRH1</accession>
<reference evidence="2" key="1">
    <citation type="submission" date="2022-11" db="UniProtKB">
        <authorList>
            <consortium name="WormBaseParasite"/>
        </authorList>
    </citation>
    <scope>IDENTIFICATION</scope>
</reference>
<dbReference type="AlphaFoldDB" id="A0A915IRH1"/>
<keyword evidence="1" id="KW-1185">Reference proteome</keyword>
<sequence length="88" mass="8256">MGSTTGDLVAAVGDVVRAGAGELTWAVADDVCWAGAGGVGSFASSLAGGEEAVISIFVGDVAATGCAAAGGVAAAAGRRIRLACSTAR</sequence>
<evidence type="ECO:0000313" key="2">
    <source>
        <dbReference type="WBParaSite" id="nRc.2.0.1.t15994-RA"/>
    </source>
</evidence>